<dbReference type="AlphaFoldDB" id="A0A5C3MLL0"/>
<evidence type="ECO:0000313" key="1">
    <source>
        <dbReference type="EMBL" id="TFK46184.1"/>
    </source>
</evidence>
<reference evidence="1 2" key="1">
    <citation type="journal article" date="2019" name="Nat. Ecol. Evol.">
        <title>Megaphylogeny resolves global patterns of mushroom evolution.</title>
        <authorList>
            <person name="Varga T."/>
            <person name="Krizsan K."/>
            <person name="Foldi C."/>
            <person name="Dima B."/>
            <person name="Sanchez-Garcia M."/>
            <person name="Sanchez-Ramirez S."/>
            <person name="Szollosi G.J."/>
            <person name="Szarkandi J.G."/>
            <person name="Papp V."/>
            <person name="Albert L."/>
            <person name="Andreopoulos W."/>
            <person name="Angelini C."/>
            <person name="Antonin V."/>
            <person name="Barry K.W."/>
            <person name="Bougher N.L."/>
            <person name="Buchanan P."/>
            <person name="Buyck B."/>
            <person name="Bense V."/>
            <person name="Catcheside P."/>
            <person name="Chovatia M."/>
            <person name="Cooper J."/>
            <person name="Damon W."/>
            <person name="Desjardin D."/>
            <person name="Finy P."/>
            <person name="Geml J."/>
            <person name="Haridas S."/>
            <person name="Hughes K."/>
            <person name="Justo A."/>
            <person name="Karasinski D."/>
            <person name="Kautmanova I."/>
            <person name="Kiss B."/>
            <person name="Kocsube S."/>
            <person name="Kotiranta H."/>
            <person name="LaButti K.M."/>
            <person name="Lechner B.E."/>
            <person name="Liimatainen K."/>
            <person name="Lipzen A."/>
            <person name="Lukacs Z."/>
            <person name="Mihaltcheva S."/>
            <person name="Morgado L.N."/>
            <person name="Niskanen T."/>
            <person name="Noordeloos M.E."/>
            <person name="Ohm R.A."/>
            <person name="Ortiz-Santana B."/>
            <person name="Ovrebo C."/>
            <person name="Racz N."/>
            <person name="Riley R."/>
            <person name="Savchenko A."/>
            <person name="Shiryaev A."/>
            <person name="Soop K."/>
            <person name="Spirin V."/>
            <person name="Szebenyi C."/>
            <person name="Tomsovsky M."/>
            <person name="Tulloss R.E."/>
            <person name="Uehling J."/>
            <person name="Grigoriev I.V."/>
            <person name="Vagvolgyi C."/>
            <person name="Papp T."/>
            <person name="Martin F.M."/>
            <person name="Miettinen O."/>
            <person name="Hibbett D.S."/>
            <person name="Nagy L.G."/>
        </authorList>
    </citation>
    <scope>NUCLEOTIDE SEQUENCE [LARGE SCALE GENOMIC DNA]</scope>
    <source>
        <strain evidence="1 2">OMC1185</strain>
    </source>
</reference>
<protein>
    <submittedName>
        <fullName evidence="1">Uncharacterized protein</fullName>
    </submittedName>
</protein>
<proteinExistence type="predicted"/>
<evidence type="ECO:0000313" key="2">
    <source>
        <dbReference type="Proteomes" id="UP000305948"/>
    </source>
</evidence>
<accession>A0A5C3MLL0</accession>
<name>A0A5C3MLL0_9AGAM</name>
<dbReference type="EMBL" id="ML213532">
    <property type="protein sequence ID" value="TFK46184.1"/>
    <property type="molecule type" value="Genomic_DNA"/>
</dbReference>
<dbReference type="Proteomes" id="UP000305948">
    <property type="component" value="Unassembled WGS sequence"/>
</dbReference>
<keyword evidence="2" id="KW-1185">Reference proteome</keyword>
<organism evidence="1 2">
    <name type="scientific">Heliocybe sulcata</name>
    <dbReference type="NCBI Taxonomy" id="5364"/>
    <lineage>
        <taxon>Eukaryota</taxon>
        <taxon>Fungi</taxon>
        <taxon>Dikarya</taxon>
        <taxon>Basidiomycota</taxon>
        <taxon>Agaricomycotina</taxon>
        <taxon>Agaricomycetes</taxon>
        <taxon>Gloeophyllales</taxon>
        <taxon>Gloeophyllaceae</taxon>
        <taxon>Heliocybe</taxon>
    </lineage>
</organism>
<sequence>MIARPVKATRMSCNARITFILWIWKNPVSERQDFILDPRRQRRRPAENHSRVLWRAMSLADNKRLIVSALQTSVAHSQPALP</sequence>
<gene>
    <name evidence="1" type="ORF">OE88DRAFT_1668039</name>
</gene>